<dbReference type="GO" id="GO:0008237">
    <property type="term" value="F:metallopeptidase activity"/>
    <property type="evidence" value="ECO:0007669"/>
    <property type="project" value="UniProtKB-KW"/>
</dbReference>
<feature type="transmembrane region" description="Helical" evidence="2">
    <location>
        <begin position="271"/>
        <end position="293"/>
    </location>
</feature>
<proteinExistence type="predicted"/>
<feature type="transmembrane region" description="Helical" evidence="2">
    <location>
        <begin position="188"/>
        <end position="211"/>
    </location>
</feature>
<feature type="transmembrane region" description="Helical" evidence="2">
    <location>
        <begin position="54"/>
        <end position="84"/>
    </location>
</feature>
<evidence type="ECO:0000313" key="5">
    <source>
        <dbReference type="Proteomes" id="UP001500851"/>
    </source>
</evidence>
<keyword evidence="2" id="KW-0812">Transmembrane</keyword>
<accession>A0ABP4XHU3</accession>
<keyword evidence="2" id="KW-1133">Transmembrane helix</keyword>
<feature type="transmembrane region" description="Helical" evidence="2">
    <location>
        <begin position="104"/>
        <end position="123"/>
    </location>
</feature>
<dbReference type="Proteomes" id="UP001500851">
    <property type="component" value="Unassembled WGS sequence"/>
</dbReference>
<organism evidence="4 5">
    <name type="scientific">Leucobacter iarius</name>
    <dbReference type="NCBI Taxonomy" id="333963"/>
    <lineage>
        <taxon>Bacteria</taxon>
        <taxon>Bacillati</taxon>
        <taxon>Actinomycetota</taxon>
        <taxon>Actinomycetes</taxon>
        <taxon>Micrococcales</taxon>
        <taxon>Microbacteriaceae</taxon>
        <taxon>Leucobacter</taxon>
    </lineage>
</organism>
<protein>
    <submittedName>
        <fullName evidence="4">CPBP family intramembrane metalloprotease</fullName>
    </submittedName>
</protein>
<dbReference type="RefSeq" id="WP_344028867.1">
    <property type="nucleotide sequence ID" value="NZ_BAAAOB010000001.1"/>
</dbReference>
<keyword evidence="4" id="KW-0645">Protease</keyword>
<dbReference type="PANTHER" id="PTHR36435:SF1">
    <property type="entry name" value="CAAX AMINO TERMINAL PROTEASE FAMILY PROTEIN"/>
    <property type="match status" value="1"/>
</dbReference>
<dbReference type="EMBL" id="BAAAOB010000001">
    <property type="protein sequence ID" value="GAA1779100.1"/>
    <property type="molecule type" value="Genomic_DNA"/>
</dbReference>
<keyword evidence="4" id="KW-0482">Metalloprotease</keyword>
<feature type="transmembrane region" description="Helical" evidence="2">
    <location>
        <begin position="144"/>
        <end position="168"/>
    </location>
</feature>
<dbReference type="PANTHER" id="PTHR36435">
    <property type="entry name" value="SLR1288 PROTEIN"/>
    <property type="match status" value="1"/>
</dbReference>
<feature type="transmembrane region" description="Helical" evidence="2">
    <location>
        <begin position="246"/>
        <end position="264"/>
    </location>
</feature>
<comment type="caution">
    <text evidence="4">The sequence shown here is derived from an EMBL/GenBank/DDBJ whole genome shotgun (WGS) entry which is preliminary data.</text>
</comment>
<evidence type="ECO:0000259" key="3">
    <source>
        <dbReference type="Pfam" id="PF02517"/>
    </source>
</evidence>
<feature type="region of interest" description="Disordered" evidence="1">
    <location>
        <begin position="343"/>
        <end position="377"/>
    </location>
</feature>
<name>A0ABP4XHU3_9MICO</name>
<evidence type="ECO:0000256" key="1">
    <source>
        <dbReference type="SAM" id="MobiDB-lite"/>
    </source>
</evidence>
<reference evidence="5" key="1">
    <citation type="journal article" date="2019" name="Int. J. Syst. Evol. Microbiol.">
        <title>The Global Catalogue of Microorganisms (GCM) 10K type strain sequencing project: providing services to taxonomists for standard genome sequencing and annotation.</title>
        <authorList>
            <consortium name="The Broad Institute Genomics Platform"/>
            <consortium name="The Broad Institute Genome Sequencing Center for Infectious Disease"/>
            <person name="Wu L."/>
            <person name="Ma J."/>
        </authorList>
    </citation>
    <scope>NUCLEOTIDE SEQUENCE [LARGE SCALE GENOMIC DNA]</scope>
    <source>
        <strain evidence="5">JCM 14736</strain>
    </source>
</reference>
<keyword evidence="4" id="KW-0378">Hydrolase</keyword>
<keyword evidence="2" id="KW-0472">Membrane</keyword>
<keyword evidence="5" id="KW-1185">Reference proteome</keyword>
<feature type="transmembrane region" description="Helical" evidence="2">
    <location>
        <begin position="299"/>
        <end position="320"/>
    </location>
</feature>
<dbReference type="Pfam" id="PF02517">
    <property type="entry name" value="Rce1-like"/>
    <property type="match status" value="1"/>
</dbReference>
<dbReference type="InterPro" id="IPR052710">
    <property type="entry name" value="CAAX_protease"/>
</dbReference>
<sequence length="377" mass="40301">MSATDPALPQQDRAPQQPAWAWAQQYEEHWVPTEPLPFHRLLRGTPRFSWWKPLVALLLGGAIYFSLQILIGLGLGIALAAQGGDVLDQRAMERFLIPDTQNPLSLLISLTAIILMIPVVWVSMKSLGLGPFGRAWSVELRIRWGLIGRTLLLALAVVAAQNLLGFALEFAGTGELASMTPAKGIDPTALLWSALLIVVLVPLQCAAEELVFRGVLMQVIGSWLRHPAFAIVGSTLAFASMHIYDIWGLLAVGMIGLTAGWLTWRTGGLEAGISLHVVNNIAAFGFMLGGFGGSTGQEVSGAGPIALIPQAIVLAVYAWLADRSCRRAGRPRTRIDYVIERRPVAPPTGPAVPAVPAVPAEAPDAPVPNPDEGAPRA</sequence>
<evidence type="ECO:0000256" key="2">
    <source>
        <dbReference type="SAM" id="Phobius"/>
    </source>
</evidence>
<gene>
    <name evidence="4" type="ORF">GCM10009768_04980</name>
</gene>
<evidence type="ECO:0000313" key="4">
    <source>
        <dbReference type="EMBL" id="GAA1779100.1"/>
    </source>
</evidence>
<feature type="domain" description="CAAX prenyl protease 2/Lysostaphin resistance protein A-like" evidence="3">
    <location>
        <begin position="192"/>
        <end position="281"/>
    </location>
</feature>
<feature type="compositionally biased region" description="Low complexity" evidence="1">
    <location>
        <begin position="351"/>
        <end position="364"/>
    </location>
</feature>
<dbReference type="InterPro" id="IPR003675">
    <property type="entry name" value="Rce1/LyrA-like_dom"/>
</dbReference>